<dbReference type="AlphaFoldDB" id="A0A8J2L2U5"/>
<sequence length="109" mass="12642">LQLSSVVHELHFFRFTSDPGNCPDISTKGWKIAVLLVLLIPIALMITLAMHRYWKRKFGQEQIQILQNDQHELVSYDNYFAEEGRDNILDDIELQEQTFNVTTTSMSSV</sequence>
<feature type="non-terminal residue" evidence="2">
    <location>
        <position position="1"/>
    </location>
</feature>
<evidence type="ECO:0000256" key="1">
    <source>
        <dbReference type="SAM" id="Phobius"/>
    </source>
</evidence>
<dbReference type="Proteomes" id="UP000708208">
    <property type="component" value="Unassembled WGS sequence"/>
</dbReference>
<name>A0A8J2L2U5_9HEXA</name>
<keyword evidence="1" id="KW-0472">Membrane</keyword>
<proteinExistence type="predicted"/>
<accession>A0A8J2L2U5</accession>
<keyword evidence="3" id="KW-1185">Reference proteome</keyword>
<keyword evidence="1" id="KW-0812">Transmembrane</keyword>
<comment type="caution">
    <text evidence="2">The sequence shown here is derived from an EMBL/GenBank/DDBJ whole genome shotgun (WGS) entry which is preliminary data.</text>
</comment>
<gene>
    <name evidence="2" type="ORF">AFUS01_LOCUS34634</name>
</gene>
<protein>
    <submittedName>
        <fullName evidence="2">Uncharacterized protein</fullName>
    </submittedName>
</protein>
<evidence type="ECO:0000313" key="2">
    <source>
        <dbReference type="EMBL" id="CAG7824482.1"/>
    </source>
</evidence>
<keyword evidence="1" id="KW-1133">Transmembrane helix</keyword>
<organism evidence="2 3">
    <name type="scientific">Allacma fusca</name>
    <dbReference type="NCBI Taxonomy" id="39272"/>
    <lineage>
        <taxon>Eukaryota</taxon>
        <taxon>Metazoa</taxon>
        <taxon>Ecdysozoa</taxon>
        <taxon>Arthropoda</taxon>
        <taxon>Hexapoda</taxon>
        <taxon>Collembola</taxon>
        <taxon>Symphypleona</taxon>
        <taxon>Sminthuridae</taxon>
        <taxon>Allacma</taxon>
    </lineage>
</organism>
<dbReference type="EMBL" id="CAJVCH010533006">
    <property type="protein sequence ID" value="CAG7824482.1"/>
    <property type="molecule type" value="Genomic_DNA"/>
</dbReference>
<evidence type="ECO:0000313" key="3">
    <source>
        <dbReference type="Proteomes" id="UP000708208"/>
    </source>
</evidence>
<reference evidence="2" key="1">
    <citation type="submission" date="2021-06" db="EMBL/GenBank/DDBJ databases">
        <authorList>
            <person name="Hodson N. C."/>
            <person name="Mongue J. A."/>
            <person name="Jaron S. K."/>
        </authorList>
    </citation>
    <scope>NUCLEOTIDE SEQUENCE</scope>
</reference>
<feature type="transmembrane region" description="Helical" evidence="1">
    <location>
        <begin position="32"/>
        <end position="50"/>
    </location>
</feature>